<dbReference type="GO" id="GO:0043023">
    <property type="term" value="F:ribosomal large subunit binding"/>
    <property type="evidence" value="ECO:0007669"/>
    <property type="project" value="TreeGrafter"/>
</dbReference>
<dbReference type="SUPFAM" id="SSF55194">
    <property type="entry name" value="Ribosome recycling factor, RRF"/>
    <property type="match status" value="1"/>
</dbReference>
<evidence type="ECO:0000313" key="9">
    <source>
        <dbReference type="Proteomes" id="UP000076848"/>
    </source>
</evidence>
<evidence type="ECO:0000259" key="7">
    <source>
        <dbReference type="Pfam" id="PF01765"/>
    </source>
</evidence>
<dbReference type="Proteomes" id="UP000076848">
    <property type="component" value="Unassembled WGS sequence"/>
</dbReference>
<reference evidence="8 9" key="1">
    <citation type="submission" date="2016-04" db="EMBL/GenBank/DDBJ databases">
        <authorList>
            <consortium name="Pathogen Informatics"/>
        </authorList>
    </citation>
    <scope>NUCLEOTIDE SEQUENCE [LARGE SCALE GENOMIC DNA]</scope>
    <source>
        <strain evidence="8 9">H050680373</strain>
    </source>
</reference>
<dbReference type="Gene3D" id="3.30.1360.40">
    <property type="match status" value="1"/>
</dbReference>
<evidence type="ECO:0000256" key="2">
    <source>
        <dbReference type="ARBA" id="ARBA00005912"/>
    </source>
</evidence>
<comment type="subcellular location">
    <subcellularLocation>
        <location evidence="1 6">Cytoplasm</location>
    </subcellularLocation>
</comment>
<dbReference type="RefSeq" id="WP_066129485.1">
    <property type="nucleotide sequence ID" value="NZ_FKIF01000007.1"/>
</dbReference>
<dbReference type="InterPro" id="IPR002661">
    <property type="entry name" value="Ribosome_recyc_fac"/>
</dbReference>
<protein>
    <recommendedName>
        <fullName evidence="6">Ribosome-recycling factor</fullName>
        <shortName evidence="6">RRF</shortName>
    </recommendedName>
    <alternativeName>
        <fullName evidence="6">Ribosome-releasing factor</fullName>
    </alternativeName>
</protein>
<organism evidence="8 9">
    <name type="scientific">Bordetella ansorpii</name>
    <dbReference type="NCBI Taxonomy" id="288768"/>
    <lineage>
        <taxon>Bacteria</taxon>
        <taxon>Pseudomonadati</taxon>
        <taxon>Pseudomonadota</taxon>
        <taxon>Betaproteobacteria</taxon>
        <taxon>Burkholderiales</taxon>
        <taxon>Alcaligenaceae</taxon>
        <taxon>Bordetella</taxon>
    </lineage>
</organism>
<dbReference type="Pfam" id="PF01765">
    <property type="entry name" value="RRF"/>
    <property type="match status" value="1"/>
</dbReference>
<keyword evidence="3 6" id="KW-0963">Cytoplasm</keyword>
<accession>A0A157SL27</accession>
<dbReference type="Gene3D" id="1.10.132.20">
    <property type="entry name" value="Ribosome-recycling factor"/>
    <property type="match status" value="1"/>
</dbReference>
<name>A0A157SL27_9BORD</name>
<dbReference type="EMBL" id="FKIF01000007">
    <property type="protein sequence ID" value="SAI71179.1"/>
    <property type="molecule type" value="Genomic_DNA"/>
</dbReference>
<evidence type="ECO:0000256" key="6">
    <source>
        <dbReference type="HAMAP-Rule" id="MF_00040"/>
    </source>
</evidence>
<dbReference type="InterPro" id="IPR023584">
    <property type="entry name" value="Ribosome_recyc_fac_dom"/>
</dbReference>
<sequence>MSVADTRKSAESRMTKSLETLKTNLAKIRTGRAHTGILDHVHVEYYGSPVPVGQVANVNLVDARTISVQPYEKHMAGPIEKAIRESDLGLNPVALGDSIRVPMPALTEERRRDLTKVVKSEGEDAKVAVRNLRREANETLKKLVKDKAISEDDERRGQDDVQKLTDRFVADIDKMVAQKEAEIMTV</sequence>
<comment type="function">
    <text evidence="5 6">Responsible for the release of ribosomes from messenger RNA at the termination of protein biosynthesis. May increase the efficiency of translation by recycling ribosomes from one round of translation to another.</text>
</comment>
<evidence type="ECO:0000256" key="4">
    <source>
        <dbReference type="ARBA" id="ARBA00022917"/>
    </source>
</evidence>
<dbReference type="PANTHER" id="PTHR20982:SF3">
    <property type="entry name" value="MITOCHONDRIAL RIBOSOME RECYCLING FACTOR PSEUDO 1"/>
    <property type="match status" value="1"/>
</dbReference>
<comment type="similarity">
    <text evidence="2 6">Belongs to the RRF family.</text>
</comment>
<evidence type="ECO:0000256" key="5">
    <source>
        <dbReference type="ARBA" id="ARBA00025050"/>
    </source>
</evidence>
<dbReference type="GO" id="GO:0002184">
    <property type="term" value="P:cytoplasmic translational termination"/>
    <property type="evidence" value="ECO:0007669"/>
    <property type="project" value="TreeGrafter"/>
</dbReference>
<keyword evidence="4 6" id="KW-0648">Protein biosynthesis</keyword>
<dbReference type="NCBIfam" id="TIGR00496">
    <property type="entry name" value="frr"/>
    <property type="match status" value="1"/>
</dbReference>
<evidence type="ECO:0000313" key="8">
    <source>
        <dbReference type="EMBL" id="SAI71179.1"/>
    </source>
</evidence>
<dbReference type="InterPro" id="IPR036191">
    <property type="entry name" value="RRF_sf"/>
</dbReference>
<dbReference type="CDD" id="cd00520">
    <property type="entry name" value="RRF"/>
    <property type="match status" value="1"/>
</dbReference>
<gene>
    <name evidence="6 8" type="primary">frr</name>
    <name evidence="8" type="ORF">SAMEA3906486_03394</name>
</gene>
<evidence type="ECO:0000256" key="1">
    <source>
        <dbReference type="ARBA" id="ARBA00004496"/>
    </source>
</evidence>
<dbReference type="OrthoDB" id="9804006at2"/>
<evidence type="ECO:0000256" key="3">
    <source>
        <dbReference type="ARBA" id="ARBA00022490"/>
    </source>
</evidence>
<dbReference type="FunFam" id="1.10.132.20:FF:000001">
    <property type="entry name" value="Ribosome-recycling factor"/>
    <property type="match status" value="1"/>
</dbReference>
<dbReference type="FunFam" id="3.30.1360.40:FF:000001">
    <property type="entry name" value="Ribosome-recycling factor"/>
    <property type="match status" value="1"/>
</dbReference>
<dbReference type="STRING" id="288768.SAMEA3906486_03394"/>
<keyword evidence="9" id="KW-1185">Reference proteome</keyword>
<dbReference type="AlphaFoldDB" id="A0A157SL27"/>
<proteinExistence type="inferred from homology"/>
<feature type="domain" description="Ribosome recycling factor" evidence="7">
    <location>
        <begin position="21"/>
        <end position="184"/>
    </location>
</feature>
<dbReference type="HAMAP" id="MF_00040">
    <property type="entry name" value="RRF"/>
    <property type="match status" value="1"/>
</dbReference>
<dbReference type="GO" id="GO:0005829">
    <property type="term" value="C:cytosol"/>
    <property type="evidence" value="ECO:0007669"/>
    <property type="project" value="GOC"/>
</dbReference>
<dbReference type="PANTHER" id="PTHR20982">
    <property type="entry name" value="RIBOSOME RECYCLING FACTOR"/>
    <property type="match status" value="1"/>
</dbReference>